<evidence type="ECO:0000256" key="2">
    <source>
        <dbReference type="ARBA" id="ARBA00004308"/>
    </source>
</evidence>
<dbReference type="GeneID" id="118420160"/>
<dbReference type="Proteomes" id="UP000001554">
    <property type="component" value="Chromosome 7"/>
</dbReference>
<dbReference type="OMA" id="NCASEGP"/>
<dbReference type="InterPro" id="IPR050685">
    <property type="entry name" value="LDLR"/>
</dbReference>
<keyword evidence="10" id="KW-1185">Reference proteome</keyword>
<dbReference type="OrthoDB" id="9990982at2759"/>
<protein>
    <submittedName>
        <fullName evidence="11">Very low-density lipoprotein receptor-like</fullName>
    </submittedName>
</protein>
<keyword evidence="3" id="KW-0812">Transmembrane</keyword>
<evidence type="ECO:0000256" key="7">
    <source>
        <dbReference type="ARBA" id="ARBA00023157"/>
    </source>
</evidence>
<gene>
    <name evidence="11" type="primary">LOC118420160</name>
</gene>
<proteinExistence type="predicted"/>
<evidence type="ECO:0000313" key="10">
    <source>
        <dbReference type="Proteomes" id="UP000001554"/>
    </source>
</evidence>
<evidence type="ECO:0000256" key="1">
    <source>
        <dbReference type="ARBA" id="ARBA00004167"/>
    </source>
</evidence>
<dbReference type="AlphaFoldDB" id="A0A9J7LH16"/>
<accession>A0A9J7LH16</accession>
<dbReference type="InterPro" id="IPR036055">
    <property type="entry name" value="LDL_receptor-like_sf"/>
</dbReference>
<dbReference type="GO" id="GO:0016020">
    <property type="term" value="C:membrane"/>
    <property type="evidence" value="ECO:0007669"/>
    <property type="project" value="UniProtKB-SubCell"/>
</dbReference>
<name>A0A9J7LH16_BRAFL</name>
<comment type="caution">
    <text evidence="8">Lacks conserved residue(s) required for the propagation of feature annotation.</text>
</comment>
<dbReference type="SMART" id="SM00192">
    <property type="entry name" value="LDLa"/>
    <property type="match status" value="6"/>
</dbReference>
<dbReference type="GO" id="GO:0016192">
    <property type="term" value="P:vesicle-mediated transport"/>
    <property type="evidence" value="ECO:0007669"/>
    <property type="project" value="UniProtKB-ARBA"/>
</dbReference>
<comment type="subcellular location">
    <subcellularLocation>
        <location evidence="2">Endomembrane system</location>
    </subcellularLocation>
    <subcellularLocation>
        <location evidence="1">Membrane</location>
        <topology evidence="1">Single-pass membrane protein</topology>
    </subcellularLocation>
</comment>
<dbReference type="RefSeq" id="XP_035682764.1">
    <property type="nucleotide sequence ID" value="XM_035826871.1"/>
</dbReference>
<reference evidence="10" key="1">
    <citation type="journal article" date="2020" name="Nat. Ecol. Evol.">
        <title>Deeply conserved synteny resolves early events in vertebrate evolution.</title>
        <authorList>
            <person name="Simakov O."/>
            <person name="Marletaz F."/>
            <person name="Yue J.X."/>
            <person name="O'Connell B."/>
            <person name="Jenkins J."/>
            <person name="Brandt A."/>
            <person name="Calef R."/>
            <person name="Tung C.H."/>
            <person name="Huang T.K."/>
            <person name="Schmutz J."/>
            <person name="Satoh N."/>
            <person name="Yu J.K."/>
            <person name="Putnam N.H."/>
            <person name="Green R.E."/>
            <person name="Rokhsar D.S."/>
        </authorList>
    </citation>
    <scope>NUCLEOTIDE SEQUENCE [LARGE SCALE GENOMIC DNA]</scope>
    <source>
        <strain evidence="10">S238N-H82</strain>
    </source>
</reference>
<dbReference type="Gene3D" id="4.10.400.10">
    <property type="entry name" value="Low-density Lipoprotein Receptor"/>
    <property type="match status" value="6"/>
</dbReference>
<dbReference type="PROSITE" id="PS01209">
    <property type="entry name" value="LDLRA_1"/>
    <property type="match status" value="2"/>
</dbReference>
<dbReference type="PANTHER" id="PTHR24270:SF62">
    <property type="entry name" value="LOW-DENSITY LIPOPROTEIN RECEPTOR-RELATED PROTEIN 2"/>
    <property type="match status" value="1"/>
</dbReference>
<keyword evidence="6" id="KW-0472">Membrane</keyword>
<reference evidence="11" key="2">
    <citation type="submission" date="2025-08" db="UniProtKB">
        <authorList>
            <consortium name="RefSeq"/>
        </authorList>
    </citation>
    <scope>IDENTIFICATION</scope>
    <source>
        <strain evidence="11">S238N-H82</strain>
        <tissue evidence="11">Testes</tissue>
    </source>
</reference>
<organism evidence="10 11">
    <name type="scientific">Branchiostoma floridae</name>
    <name type="common">Florida lancelet</name>
    <name type="synonym">Amphioxus</name>
    <dbReference type="NCBI Taxonomy" id="7739"/>
    <lineage>
        <taxon>Eukaryota</taxon>
        <taxon>Metazoa</taxon>
        <taxon>Chordata</taxon>
        <taxon>Cephalochordata</taxon>
        <taxon>Leptocardii</taxon>
        <taxon>Amphioxiformes</taxon>
        <taxon>Branchiostomatidae</taxon>
        <taxon>Branchiostoma</taxon>
    </lineage>
</organism>
<dbReference type="KEGG" id="bfo:118420160"/>
<sequence>MATDLLMIVCLLSFGNVSLALQNPGFGEECPLSFGLSSCDSGDACFHVLQQCDGWEHCEDGSDEENCTVCPLADYFKCPNSSACLPPELVCDGGDDCPEGSDDEEDCWSKEYEEDCRSKECYNSDDFKCESSGVCLDPHLRCDGNDDCPDGTDERHCTADDCPSPMLFCEPGGPCVPAARLCDGVGDCPDGSDETDCVCTVVEFQCENSGSCVTPSGVCNGLPDCGDASDELLCPPCHVLQLECDGKCLPKYRACNGIDDCTNGEDEINCTSGELADHTLP</sequence>
<evidence type="ECO:0000256" key="8">
    <source>
        <dbReference type="PROSITE-ProRule" id="PRU00124"/>
    </source>
</evidence>
<dbReference type="CDD" id="cd00112">
    <property type="entry name" value="LDLa"/>
    <property type="match status" value="4"/>
</dbReference>
<feature type="chain" id="PRO_5039901524" evidence="9">
    <location>
        <begin position="21"/>
        <end position="281"/>
    </location>
</feature>
<evidence type="ECO:0000256" key="9">
    <source>
        <dbReference type="SAM" id="SignalP"/>
    </source>
</evidence>
<feature type="disulfide bond" evidence="8">
    <location>
        <begin position="142"/>
        <end position="157"/>
    </location>
</feature>
<feature type="disulfide bond" evidence="8">
    <location>
        <begin position="219"/>
        <end position="234"/>
    </location>
</feature>
<feature type="disulfide bond" evidence="8">
    <location>
        <begin position="182"/>
        <end position="197"/>
    </location>
</feature>
<evidence type="ECO:0000256" key="3">
    <source>
        <dbReference type="ARBA" id="ARBA00022692"/>
    </source>
</evidence>
<dbReference type="PRINTS" id="PR00261">
    <property type="entry name" value="LDLRECEPTOR"/>
</dbReference>
<dbReference type="InterPro" id="IPR023415">
    <property type="entry name" value="LDLR_class-A_CS"/>
</dbReference>
<evidence type="ECO:0000313" key="11">
    <source>
        <dbReference type="RefSeq" id="XP_035682764.1"/>
    </source>
</evidence>
<feature type="disulfide bond" evidence="8">
    <location>
        <begin position="52"/>
        <end position="67"/>
    </location>
</feature>
<feature type="disulfide bond" evidence="8">
    <location>
        <begin position="255"/>
        <end position="270"/>
    </location>
</feature>
<evidence type="ECO:0000256" key="6">
    <source>
        <dbReference type="ARBA" id="ARBA00023136"/>
    </source>
</evidence>
<evidence type="ECO:0000256" key="5">
    <source>
        <dbReference type="ARBA" id="ARBA00022989"/>
    </source>
</evidence>
<dbReference type="SUPFAM" id="SSF57424">
    <property type="entry name" value="LDL receptor-like module"/>
    <property type="match status" value="6"/>
</dbReference>
<dbReference type="GO" id="GO:0012505">
    <property type="term" value="C:endomembrane system"/>
    <property type="evidence" value="ECO:0007669"/>
    <property type="project" value="UniProtKB-SubCell"/>
</dbReference>
<feature type="signal peptide" evidence="9">
    <location>
        <begin position="1"/>
        <end position="20"/>
    </location>
</feature>
<evidence type="ECO:0000256" key="4">
    <source>
        <dbReference type="ARBA" id="ARBA00022737"/>
    </source>
</evidence>
<keyword evidence="4" id="KW-0677">Repeat</keyword>
<dbReference type="PROSITE" id="PS50068">
    <property type="entry name" value="LDLRA_2"/>
    <property type="match status" value="6"/>
</dbReference>
<keyword evidence="9" id="KW-0732">Signal</keyword>
<keyword evidence="7 8" id="KW-1015">Disulfide bond</keyword>
<dbReference type="Pfam" id="PF00057">
    <property type="entry name" value="Ldl_recept_a"/>
    <property type="match status" value="5"/>
</dbReference>
<keyword evidence="5" id="KW-1133">Transmembrane helix</keyword>
<dbReference type="PANTHER" id="PTHR24270">
    <property type="entry name" value="LOW-DENSITY LIPOPROTEIN RECEPTOR-RELATED"/>
    <property type="match status" value="1"/>
</dbReference>
<dbReference type="InterPro" id="IPR002172">
    <property type="entry name" value="LDrepeatLR_classA_rpt"/>
</dbReference>